<keyword evidence="2" id="KW-0472">Membrane</keyword>
<dbReference type="Gene3D" id="2.40.50.100">
    <property type="match status" value="1"/>
</dbReference>
<comment type="caution">
    <text evidence="5">The sequence shown here is derived from an EMBL/GenBank/DDBJ whole genome shotgun (WGS) entry which is preliminary data.</text>
</comment>
<dbReference type="PANTHER" id="PTHR30386:SF24">
    <property type="entry name" value="MULTIDRUG RESISTANCE EFFLUX PUMP"/>
    <property type="match status" value="1"/>
</dbReference>
<gene>
    <name evidence="5" type="ORF">NRP21_10495</name>
</gene>
<dbReference type="SUPFAM" id="SSF111369">
    <property type="entry name" value="HlyD-like secretion proteins"/>
    <property type="match status" value="3"/>
</dbReference>
<keyword evidence="2" id="KW-1133">Transmembrane helix</keyword>
<dbReference type="PANTHER" id="PTHR30386">
    <property type="entry name" value="MEMBRANE FUSION SUBUNIT OF EMRAB-TOLC MULTIDRUG EFFLUX PUMP"/>
    <property type="match status" value="1"/>
</dbReference>
<organism evidence="5 6">
    <name type="scientific">Roseomonas populi</name>
    <dbReference type="NCBI Taxonomy" id="3121582"/>
    <lineage>
        <taxon>Bacteria</taxon>
        <taxon>Pseudomonadati</taxon>
        <taxon>Pseudomonadota</taxon>
        <taxon>Alphaproteobacteria</taxon>
        <taxon>Acetobacterales</taxon>
        <taxon>Roseomonadaceae</taxon>
        <taxon>Roseomonas</taxon>
    </lineage>
</organism>
<dbReference type="Pfam" id="PF25917">
    <property type="entry name" value="BSH_RND"/>
    <property type="match status" value="1"/>
</dbReference>
<evidence type="ECO:0000256" key="2">
    <source>
        <dbReference type="SAM" id="Phobius"/>
    </source>
</evidence>
<evidence type="ECO:0000313" key="6">
    <source>
        <dbReference type="Proteomes" id="UP001524642"/>
    </source>
</evidence>
<feature type="coiled-coil region" evidence="1">
    <location>
        <begin position="90"/>
        <end position="138"/>
    </location>
</feature>
<name>A0ABT1X437_9PROT</name>
<dbReference type="EMBL" id="JANJOU010000007">
    <property type="protein sequence ID" value="MCR0982479.1"/>
    <property type="molecule type" value="Genomic_DNA"/>
</dbReference>
<dbReference type="RefSeq" id="WP_257716147.1">
    <property type="nucleotide sequence ID" value="NZ_JANJOU010000007.1"/>
</dbReference>
<evidence type="ECO:0000313" key="5">
    <source>
        <dbReference type="EMBL" id="MCR0982479.1"/>
    </source>
</evidence>
<feature type="domain" description="Multidrug resistance protein MdtA-like barrel-sandwich hybrid" evidence="3">
    <location>
        <begin position="53"/>
        <end position="246"/>
    </location>
</feature>
<accession>A0ABT1X437</accession>
<dbReference type="InterPro" id="IPR050739">
    <property type="entry name" value="MFP"/>
</dbReference>
<dbReference type="Gene3D" id="2.40.30.170">
    <property type="match status" value="1"/>
</dbReference>
<evidence type="ECO:0000259" key="3">
    <source>
        <dbReference type="Pfam" id="PF25917"/>
    </source>
</evidence>
<evidence type="ECO:0000259" key="4">
    <source>
        <dbReference type="Pfam" id="PF25954"/>
    </source>
</evidence>
<dbReference type="Proteomes" id="UP001524642">
    <property type="component" value="Unassembled WGS sequence"/>
</dbReference>
<keyword evidence="1" id="KW-0175">Coiled coil</keyword>
<dbReference type="InterPro" id="IPR058625">
    <property type="entry name" value="MdtA-like_BSH"/>
</dbReference>
<keyword evidence="2" id="KW-0812">Transmembrane</keyword>
<reference evidence="5 6" key="1">
    <citation type="submission" date="2022-06" db="EMBL/GenBank/DDBJ databases">
        <title>Roseomonas CN29.</title>
        <authorList>
            <person name="Cheng Y."/>
            <person name="He X."/>
        </authorList>
    </citation>
    <scope>NUCLEOTIDE SEQUENCE [LARGE SCALE GENOMIC DNA]</scope>
    <source>
        <strain evidence="5 6">CN29</strain>
    </source>
</reference>
<protein>
    <submittedName>
        <fullName evidence="5">HlyD family secretion protein</fullName>
    </submittedName>
</protein>
<dbReference type="Pfam" id="PF25954">
    <property type="entry name" value="Beta-barrel_RND_2"/>
    <property type="match status" value="1"/>
</dbReference>
<dbReference type="InterPro" id="IPR058792">
    <property type="entry name" value="Beta-barrel_RND_2"/>
</dbReference>
<keyword evidence="6" id="KW-1185">Reference proteome</keyword>
<feature type="transmembrane region" description="Helical" evidence="2">
    <location>
        <begin position="12"/>
        <end position="29"/>
    </location>
</feature>
<feature type="domain" description="CusB-like beta-barrel" evidence="4">
    <location>
        <begin position="251"/>
        <end position="292"/>
    </location>
</feature>
<sequence>MSFKSSLSRATIPALLIGIVAVLLVLYTWRLPPFTSTVQVTDDAYVRGQVTVISPQVAGYVVDIPVQDYALVKEGDLLARIEDRIYQARLAQARAQLAASQAALRNLDVQRGTKQAQVEVARAQVENAEAVLAKARADVRRISPLIEQNIQSRASGDQLNAALRQGEAGLDQARANETVAQQSLAETLASRANLEASVQGAEAAVHLAEIDLQNTRVVAPRDGRLGEVGARVGQYVTAGTQLTSLVPSLRWVVANYKETQIPGMRVGQPVTFHVDALQGAALTGRVERFSPATGSEFSVIRADNATGNFTKVAQRLPVRIAIDPGQALAEQLSPGMSVVVSIDTAAAPAEARQATRE</sequence>
<proteinExistence type="predicted"/>
<dbReference type="Gene3D" id="1.10.287.470">
    <property type="entry name" value="Helix hairpin bin"/>
    <property type="match status" value="1"/>
</dbReference>
<evidence type="ECO:0000256" key="1">
    <source>
        <dbReference type="SAM" id="Coils"/>
    </source>
</evidence>